<name>A0A345HK36_9ACTN</name>
<evidence type="ECO:0000313" key="2">
    <source>
        <dbReference type="EMBL" id="AXG77060.1"/>
    </source>
</evidence>
<organism evidence="2 3">
    <name type="scientific">Streptomyces paludis</name>
    <dbReference type="NCBI Taxonomy" id="2282738"/>
    <lineage>
        <taxon>Bacteria</taxon>
        <taxon>Bacillati</taxon>
        <taxon>Actinomycetota</taxon>
        <taxon>Actinomycetes</taxon>
        <taxon>Kitasatosporales</taxon>
        <taxon>Streptomycetaceae</taxon>
        <taxon>Streptomyces</taxon>
    </lineage>
</organism>
<dbReference type="KEGG" id="spad:DVK44_04465"/>
<keyword evidence="3" id="KW-1185">Reference proteome</keyword>
<dbReference type="AlphaFoldDB" id="A0A345HK36"/>
<dbReference type="GO" id="GO:0005829">
    <property type="term" value="C:cytosol"/>
    <property type="evidence" value="ECO:0007669"/>
    <property type="project" value="TreeGrafter"/>
</dbReference>
<dbReference type="InterPro" id="IPR023210">
    <property type="entry name" value="NADP_OxRdtase_dom"/>
</dbReference>
<protein>
    <submittedName>
        <fullName evidence="2">Aldo/keto reductase</fullName>
    </submittedName>
</protein>
<sequence length="317" mass="34329">MRQRSMGQDTGIPVSTVCLGAMPFGTTVDEETSFAILDRFVEAGGTTIDTANCYSFWVPGGSGGESEAVLGRWLKDRGGRDGLTLASKVGSGPGPDGQAEGLAPAVIQEQLEGTLRRLGTDHVDLYYAHREDRTTPDEETLAAFHRTVTDGKARSLGASNHPAWRLAETRSLAERRGWTPYAAVQQRYSYLRPRPGTTLPEGGHVHATDDLLDYVGTHRLTFFAYTSLLWGAYNRPEESLPEYYAHPGTERRLRALAKVAAELGVTPVQVVLAWLTGGEPAVVPIVGVSSVAQLDECLVGAELELPAELRRILDEAV</sequence>
<dbReference type="InterPro" id="IPR050523">
    <property type="entry name" value="AKR_Detox_Biosynth"/>
</dbReference>
<dbReference type="OrthoDB" id="9768793at2"/>
<dbReference type="RefSeq" id="WP_114658430.1">
    <property type="nucleotide sequence ID" value="NZ_CP031194.1"/>
</dbReference>
<feature type="domain" description="NADP-dependent oxidoreductase" evidence="1">
    <location>
        <begin position="17"/>
        <end position="315"/>
    </location>
</feature>
<evidence type="ECO:0000259" key="1">
    <source>
        <dbReference type="Pfam" id="PF00248"/>
    </source>
</evidence>
<dbReference type="InterPro" id="IPR036812">
    <property type="entry name" value="NAD(P)_OxRdtase_dom_sf"/>
</dbReference>
<dbReference type="SUPFAM" id="SSF51430">
    <property type="entry name" value="NAD(P)-linked oxidoreductase"/>
    <property type="match status" value="1"/>
</dbReference>
<accession>A0A345HK36</accession>
<dbReference type="EMBL" id="CP031194">
    <property type="protein sequence ID" value="AXG77060.1"/>
    <property type="molecule type" value="Genomic_DNA"/>
</dbReference>
<proteinExistence type="predicted"/>
<reference evidence="3" key="1">
    <citation type="submission" date="2018-07" db="EMBL/GenBank/DDBJ databases">
        <authorList>
            <person name="Zhao J."/>
        </authorList>
    </citation>
    <scope>NUCLEOTIDE SEQUENCE [LARGE SCALE GENOMIC DNA]</scope>
    <source>
        <strain evidence="3">GSSD-12</strain>
    </source>
</reference>
<evidence type="ECO:0000313" key="3">
    <source>
        <dbReference type="Proteomes" id="UP000253868"/>
    </source>
</evidence>
<dbReference type="PANTHER" id="PTHR43364:SF6">
    <property type="entry name" value="OXIDOREDUCTASE-RELATED"/>
    <property type="match status" value="1"/>
</dbReference>
<gene>
    <name evidence="2" type="ORF">DVK44_04465</name>
</gene>
<dbReference type="PANTHER" id="PTHR43364">
    <property type="entry name" value="NADH-SPECIFIC METHYLGLYOXAL REDUCTASE-RELATED"/>
    <property type="match status" value="1"/>
</dbReference>
<dbReference type="Pfam" id="PF00248">
    <property type="entry name" value="Aldo_ket_red"/>
    <property type="match status" value="1"/>
</dbReference>
<dbReference type="Proteomes" id="UP000253868">
    <property type="component" value="Chromosome"/>
</dbReference>
<dbReference type="Gene3D" id="3.20.20.100">
    <property type="entry name" value="NADP-dependent oxidoreductase domain"/>
    <property type="match status" value="1"/>
</dbReference>